<reference evidence="1" key="1">
    <citation type="submission" date="2024-08" db="EMBL/GenBank/DDBJ databases">
        <authorList>
            <person name="Yu S.T."/>
        </authorList>
    </citation>
    <scope>NUCLEOTIDE SEQUENCE</scope>
    <source>
        <strain evidence="1">R33</strain>
    </source>
</reference>
<sequence length="183" mass="20934">MFANEPFDRLARRLRVTDDNIELRAALEVLFPPEIEGQPVDRWLVDSLRNGNGDISPRLAVLLLHLARDHSPRPDAPVTALPLFTADTVQRAMTKLSDLSFYEVANDFKVAQTFVLNCRAGKLTNFTLSEVQQLFEGTEGKIGDQVRLLERLGFLERVVEQRGTQTRSTFRIPRLYTRCWDYA</sequence>
<name>A0AB39Y003_9ACTN</name>
<evidence type="ECO:0000313" key="1">
    <source>
        <dbReference type="EMBL" id="XDV61837.1"/>
    </source>
</evidence>
<organism evidence="1">
    <name type="scientific">Streptomyces sp. R33</name>
    <dbReference type="NCBI Taxonomy" id="3238629"/>
    <lineage>
        <taxon>Bacteria</taxon>
        <taxon>Bacillati</taxon>
        <taxon>Actinomycetota</taxon>
        <taxon>Actinomycetes</taxon>
        <taxon>Kitasatosporales</taxon>
        <taxon>Streptomycetaceae</taxon>
        <taxon>Streptomyces</taxon>
    </lineage>
</organism>
<dbReference type="RefSeq" id="WP_369776572.1">
    <property type="nucleotide sequence ID" value="NZ_CP165727.1"/>
</dbReference>
<protein>
    <submittedName>
        <fullName evidence="1">Uncharacterized protein</fullName>
    </submittedName>
</protein>
<accession>A0AB39Y003</accession>
<proteinExistence type="predicted"/>
<dbReference type="EMBL" id="CP165727">
    <property type="protein sequence ID" value="XDV61837.1"/>
    <property type="molecule type" value="Genomic_DNA"/>
</dbReference>
<gene>
    <name evidence="1" type="ORF">AB5J51_02220</name>
</gene>
<dbReference type="AlphaFoldDB" id="A0AB39Y003"/>